<dbReference type="CDD" id="cd09917">
    <property type="entry name" value="F-box_SF"/>
    <property type="match status" value="1"/>
</dbReference>
<dbReference type="OrthoDB" id="1720422at2759"/>
<dbReference type="InterPro" id="IPR032675">
    <property type="entry name" value="LRR_dom_sf"/>
</dbReference>
<dbReference type="STRING" id="1073089.A0A1L9RV66"/>
<dbReference type="GeneID" id="63746175"/>
<dbReference type="Proteomes" id="UP000184383">
    <property type="component" value="Unassembled WGS sequence"/>
</dbReference>
<sequence>MTSEGGSSRSTLLKRLPEELLEMIANRIASADVPNLALSCKTFHRLLTSRLYEDLILVPSRDGTFYQFANRSQRTYFTEDGAPIKISPWKFLKSLEFRALSQTTDRRTCALEYGDWLDNYLDPTLKENFILRHRTHRFEFLSWVSGKIKDVFGHIKPNTLSGFRWHLGCCVPNSILGTSGYIPRHQERITSLSLDIDGSCRHAPSYEGLLQLKQLCEFSWQNFNPEGNDLVIFRSVLRNNSNHLITLGVKGPSFLWPTLKGLGLVSSDEDESIEYEYAEDEDPENIELHSLQHLSLSQVDIGSLNEIYDFSFDLTKLRSLRLGSCGNVPDLFRAIQLRAVVNLRTLHFINTNDDDDTCPSVLDALISFLESFSGLEELFILSIYLSSRHSDSLVATEPFQSHKMKLKRLLCQPIYHYDGQRDSYVHDSPLMFLSQLKHLEALECLGAWVSPGYVKQQIRSSRISRSIKLIHFRMEGTYYLLQDVVKELVKSGYPTDLLPPSIHTRDQQAPKPDDSNEAERAPKIPESHFLPKLFQFAKWAFRPEGLPSLQVLAYGDFANNDQKWTRLLLCRHDPNVSLDSGGASDDLPFRLVHPENQRCLGGIERGRELLHEFSAAPPVYKRGSF</sequence>
<dbReference type="AlphaFoldDB" id="A0A1L9RV66"/>
<feature type="region of interest" description="Disordered" evidence="1">
    <location>
        <begin position="498"/>
        <end position="522"/>
    </location>
</feature>
<name>A0A1L9RV66_ASPWE</name>
<keyword evidence="4" id="KW-1185">Reference proteome</keyword>
<reference evidence="4" key="1">
    <citation type="journal article" date="2017" name="Genome Biol.">
        <title>Comparative genomics reveals high biological diversity and specific adaptations in the industrially and medically important fungal genus Aspergillus.</title>
        <authorList>
            <person name="de Vries R.P."/>
            <person name="Riley R."/>
            <person name="Wiebenga A."/>
            <person name="Aguilar-Osorio G."/>
            <person name="Amillis S."/>
            <person name="Uchima C.A."/>
            <person name="Anderluh G."/>
            <person name="Asadollahi M."/>
            <person name="Askin M."/>
            <person name="Barry K."/>
            <person name="Battaglia E."/>
            <person name="Bayram O."/>
            <person name="Benocci T."/>
            <person name="Braus-Stromeyer S.A."/>
            <person name="Caldana C."/>
            <person name="Canovas D."/>
            <person name="Cerqueira G.C."/>
            <person name="Chen F."/>
            <person name="Chen W."/>
            <person name="Choi C."/>
            <person name="Clum A."/>
            <person name="Dos Santos R.A."/>
            <person name="Damasio A.R."/>
            <person name="Diallinas G."/>
            <person name="Emri T."/>
            <person name="Fekete E."/>
            <person name="Flipphi M."/>
            <person name="Freyberg S."/>
            <person name="Gallo A."/>
            <person name="Gournas C."/>
            <person name="Habgood R."/>
            <person name="Hainaut M."/>
            <person name="Harispe M.L."/>
            <person name="Henrissat B."/>
            <person name="Hilden K.S."/>
            <person name="Hope R."/>
            <person name="Hossain A."/>
            <person name="Karabika E."/>
            <person name="Karaffa L."/>
            <person name="Karanyi Z."/>
            <person name="Krasevec N."/>
            <person name="Kuo A."/>
            <person name="Kusch H."/>
            <person name="LaButti K."/>
            <person name="Lagendijk E.L."/>
            <person name="Lapidus A."/>
            <person name="Levasseur A."/>
            <person name="Lindquist E."/>
            <person name="Lipzen A."/>
            <person name="Logrieco A.F."/>
            <person name="MacCabe A."/>
            <person name="Maekelae M.R."/>
            <person name="Malavazi I."/>
            <person name="Melin P."/>
            <person name="Meyer V."/>
            <person name="Mielnichuk N."/>
            <person name="Miskei M."/>
            <person name="Molnar A.P."/>
            <person name="Mule G."/>
            <person name="Ngan C.Y."/>
            <person name="Orejas M."/>
            <person name="Orosz E."/>
            <person name="Ouedraogo J.P."/>
            <person name="Overkamp K.M."/>
            <person name="Park H.-S."/>
            <person name="Perrone G."/>
            <person name="Piumi F."/>
            <person name="Punt P.J."/>
            <person name="Ram A.F."/>
            <person name="Ramon A."/>
            <person name="Rauscher S."/>
            <person name="Record E."/>
            <person name="Riano-Pachon D.M."/>
            <person name="Robert V."/>
            <person name="Roehrig J."/>
            <person name="Ruller R."/>
            <person name="Salamov A."/>
            <person name="Salih N.S."/>
            <person name="Samson R.A."/>
            <person name="Sandor E."/>
            <person name="Sanguinetti M."/>
            <person name="Schuetze T."/>
            <person name="Sepcic K."/>
            <person name="Shelest E."/>
            <person name="Sherlock G."/>
            <person name="Sophianopoulou V."/>
            <person name="Squina F.M."/>
            <person name="Sun H."/>
            <person name="Susca A."/>
            <person name="Todd R.B."/>
            <person name="Tsang A."/>
            <person name="Unkles S.E."/>
            <person name="van de Wiele N."/>
            <person name="van Rossen-Uffink D."/>
            <person name="Oliveira J.V."/>
            <person name="Vesth T.C."/>
            <person name="Visser J."/>
            <person name="Yu J.-H."/>
            <person name="Zhou M."/>
            <person name="Andersen M.R."/>
            <person name="Archer D.B."/>
            <person name="Baker S.E."/>
            <person name="Benoit I."/>
            <person name="Brakhage A.A."/>
            <person name="Braus G.H."/>
            <person name="Fischer R."/>
            <person name="Frisvad J.C."/>
            <person name="Goldman G.H."/>
            <person name="Houbraken J."/>
            <person name="Oakley B."/>
            <person name="Pocsi I."/>
            <person name="Scazzocchio C."/>
            <person name="Seiboth B."/>
            <person name="vanKuyk P.A."/>
            <person name="Wortman J."/>
            <person name="Dyer P.S."/>
            <person name="Grigoriev I.V."/>
        </authorList>
    </citation>
    <scope>NUCLEOTIDE SEQUENCE [LARGE SCALE GENOMIC DNA]</scope>
    <source>
        <strain evidence="4">DTO 134E9</strain>
    </source>
</reference>
<gene>
    <name evidence="3" type="ORF">ASPWEDRAFT_168659</name>
</gene>
<accession>A0A1L9RV66</accession>
<evidence type="ECO:0000313" key="4">
    <source>
        <dbReference type="Proteomes" id="UP000184383"/>
    </source>
</evidence>
<dbReference type="Pfam" id="PF00646">
    <property type="entry name" value="F-box"/>
    <property type="match status" value="1"/>
</dbReference>
<dbReference type="SUPFAM" id="SSF52047">
    <property type="entry name" value="RNI-like"/>
    <property type="match status" value="1"/>
</dbReference>
<dbReference type="EMBL" id="KV878210">
    <property type="protein sequence ID" value="OJJ38773.1"/>
    <property type="molecule type" value="Genomic_DNA"/>
</dbReference>
<evidence type="ECO:0000256" key="1">
    <source>
        <dbReference type="SAM" id="MobiDB-lite"/>
    </source>
</evidence>
<dbReference type="VEuPathDB" id="FungiDB:ASPWEDRAFT_168659"/>
<dbReference type="InterPro" id="IPR001810">
    <property type="entry name" value="F-box_dom"/>
</dbReference>
<feature type="domain" description="F-box" evidence="2">
    <location>
        <begin position="10"/>
        <end position="55"/>
    </location>
</feature>
<organism evidence="3 4">
    <name type="scientific">Aspergillus wentii DTO 134E9</name>
    <dbReference type="NCBI Taxonomy" id="1073089"/>
    <lineage>
        <taxon>Eukaryota</taxon>
        <taxon>Fungi</taxon>
        <taxon>Dikarya</taxon>
        <taxon>Ascomycota</taxon>
        <taxon>Pezizomycotina</taxon>
        <taxon>Eurotiomycetes</taxon>
        <taxon>Eurotiomycetidae</taxon>
        <taxon>Eurotiales</taxon>
        <taxon>Aspergillaceae</taxon>
        <taxon>Aspergillus</taxon>
        <taxon>Aspergillus subgen. Cremei</taxon>
    </lineage>
</organism>
<dbReference type="PROSITE" id="PS50181">
    <property type="entry name" value="FBOX"/>
    <property type="match status" value="1"/>
</dbReference>
<dbReference type="RefSeq" id="XP_040692449.1">
    <property type="nucleotide sequence ID" value="XM_040830327.1"/>
</dbReference>
<evidence type="ECO:0000313" key="3">
    <source>
        <dbReference type="EMBL" id="OJJ38773.1"/>
    </source>
</evidence>
<proteinExistence type="predicted"/>
<feature type="compositionally biased region" description="Basic and acidic residues" evidence="1">
    <location>
        <begin position="503"/>
        <end position="522"/>
    </location>
</feature>
<evidence type="ECO:0000259" key="2">
    <source>
        <dbReference type="PROSITE" id="PS50181"/>
    </source>
</evidence>
<protein>
    <recommendedName>
        <fullName evidence="2">F-box domain-containing protein</fullName>
    </recommendedName>
</protein>
<dbReference type="Gene3D" id="3.80.10.10">
    <property type="entry name" value="Ribonuclease Inhibitor"/>
    <property type="match status" value="1"/>
</dbReference>